<protein>
    <submittedName>
        <fullName evidence="2">Uncharacterized protein</fullName>
    </submittedName>
</protein>
<feature type="region of interest" description="Disordered" evidence="1">
    <location>
        <begin position="1"/>
        <end position="30"/>
    </location>
</feature>
<evidence type="ECO:0000313" key="2">
    <source>
        <dbReference type="EMBL" id="MCU4973978.1"/>
    </source>
</evidence>
<keyword evidence="3" id="KW-1185">Reference proteome</keyword>
<name>A0ABT2QGD3_9EURY</name>
<accession>A0ABT2QGD3</accession>
<reference evidence="2 3" key="1">
    <citation type="submission" date="2022-09" db="EMBL/GenBank/DDBJ databases">
        <title>Enrichment on poylsaccharides allowed isolation of novel metabolic and taxonomic groups of Haloarchaea.</title>
        <authorList>
            <person name="Sorokin D.Y."/>
            <person name="Elcheninov A.G."/>
            <person name="Khizhniak T.V."/>
            <person name="Kolganova T.V."/>
            <person name="Kublanov I.V."/>
        </authorList>
    </citation>
    <scope>NUCLEOTIDE SEQUENCE [LARGE SCALE GENOMIC DNA]</scope>
    <source>
        <strain evidence="2 3">AArc-m2/3/4</strain>
    </source>
</reference>
<feature type="compositionally biased region" description="Basic and acidic residues" evidence="1">
    <location>
        <begin position="21"/>
        <end position="30"/>
    </location>
</feature>
<proteinExistence type="predicted"/>
<evidence type="ECO:0000313" key="3">
    <source>
        <dbReference type="Proteomes" id="UP001320972"/>
    </source>
</evidence>
<dbReference type="RefSeq" id="WP_338008257.1">
    <property type="nucleotide sequence ID" value="NZ_JAOPKB010000009.1"/>
</dbReference>
<evidence type="ECO:0000256" key="1">
    <source>
        <dbReference type="SAM" id="MobiDB-lite"/>
    </source>
</evidence>
<gene>
    <name evidence="2" type="ORF">OB955_14690</name>
</gene>
<dbReference type="EMBL" id="JAOPKB010000009">
    <property type="protein sequence ID" value="MCU4973978.1"/>
    <property type="molecule type" value="Genomic_DNA"/>
</dbReference>
<comment type="caution">
    <text evidence="2">The sequence shown here is derived from an EMBL/GenBank/DDBJ whole genome shotgun (WGS) entry which is preliminary data.</text>
</comment>
<sequence length="51" mass="5819">MGVYVDDVTEFTHTEEDEDADRPPLGERLRGLASELDVDSVAEVRELRERT</sequence>
<organism evidence="2 3">
    <name type="scientific">Natronoglomus mannanivorans</name>
    <dbReference type="NCBI Taxonomy" id="2979990"/>
    <lineage>
        <taxon>Archaea</taxon>
        <taxon>Methanobacteriati</taxon>
        <taxon>Methanobacteriota</taxon>
        <taxon>Stenosarchaea group</taxon>
        <taxon>Halobacteria</taxon>
        <taxon>Halobacteriales</taxon>
        <taxon>Natrialbaceae</taxon>
        <taxon>Natronoglomus</taxon>
    </lineage>
</organism>
<dbReference type="Proteomes" id="UP001320972">
    <property type="component" value="Unassembled WGS sequence"/>
</dbReference>